<dbReference type="Proteomes" id="UP001148737">
    <property type="component" value="Unassembled WGS sequence"/>
</dbReference>
<proteinExistence type="predicted"/>
<evidence type="ECO:0000313" key="1">
    <source>
        <dbReference type="EMBL" id="KAJ3472078.1"/>
    </source>
</evidence>
<accession>A0ACC1QAX2</accession>
<comment type="caution">
    <text evidence="1">The sequence shown here is derived from an EMBL/GenBank/DDBJ whole genome shotgun (WGS) entry which is preliminary data.</text>
</comment>
<gene>
    <name evidence="1" type="ORF">NLG97_g11307</name>
</gene>
<reference evidence="1" key="1">
    <citation type="submission" date="2022-07" db="EMBL/GenBank/DDBJ databases">
        <title>Genome Sequence of Lecanicillium saksenae.</title>
        <authorList>
            <person name="Buettner E."/>
        </authorList>
    </citation>
    <scope>NUCLEOTIDE SEQUENCE</scope>
    <source>
        <strain evidence="1">VT-O1</strain>
    </source>
</reference>
<name>A0ACC1QAX2_9HYPO</name>
<sequence length="81" mass="8517">MEVRREDEFSPLKNAKGTGQDDEDTSRAAVLSQGEKWAKAAGATVVNDGGLEISPLISYGGEGLEKLSGKTIQAPAIVELD</sequence>
<dbReference type="EMBL" id="JANAKD010003519">
    <property type="protein sequence ID" value="KAJ3472078.1"/>
    <property type="molecule type" value="Genomic_DNA"/>
</dbReference>
<evidence type="ECO:0000313" key="2">
    <source>
        <dbReference type="Proteomes" id="UP001148737"/>
    </source>
</evidence>
<protein>
    <submittedName>
        <fullName evidence="1">Uncharacterized protein</fullName>
    </submittedName>
</protein>
<keyword evidence="2" id="KW-1185">Reference proteome</keyword>
<organism evidence="1 2">
    <name type="scientific">Lecanicillium saksenae</name>
    <dbReference type="NCBI Taxonomy" id="468837"/>
    <lineage>
        <taxon>Eukaryota</taxon>
        <taxon>Fungi</taxon>
        <taxon>Dikarya</taxon>
        <taxon>Ascomycota</taxon>
        <taxon>Pezizomycotina</taxon>
        <taxon>Sordariomycetes</taxon>
        <taxon>Hypocreomycetidae</taxon>
        <taxon>Hypocreales</taxon>
        <taxon>Cordycipitaceae</taxon>
        <taxon>Lecanicillium</taxon>
    </lineage>
</organism>